<name>A0A9X9FWX1_PSEMA</name>
<evidence type="ECO:0000313" key="2">
    <source>
        <dbReference type="Proteomes" id="UP000316123"/>
    </source>
</evidence>
<dbReference type="EMBL" id="VFEQ01000011">
    <property type="protein sequence ID" value="TWR58187.1"/>
    <property type="molecule type" value="Genomic_DNA"/>
</dbReference>
<protein>
    <submittedName>
        <fullName evidence="1">Uncharacterized protein</fullName>
    </submittedName>
</protein>
<evidence type="ECO:0000313" key="1">
    <source>
        <dbReference type="EMBL" id="TWR58187.1"/>
    </source>
</evidence>
<organism evidence="1 2">
    <name type="scientific">Pseudomonas marginalis</name>
    <name type="common">Pseudomonas panacis</name>
    <dbReference type="NCBI Taxonomy" id="298"/>
    <lineage>
        <taxon>Bacteria</taxon>
        <taxon>Pseudomonadati</taxon>
        <taxon>Pseudomonadota</taxon>
        <taxon>Gammaproteobacteria</taxon>
        <taxon>Pseudomonadales</taxon>
        <taxon>Pseudomonadaceae</taxon>
        <taxon>Pseudomonas</taxon>
    </lineage>
</organism>
<accession>A0A9X9FWX1</accession>
<dbReference type="AlphaFoldDB" id="A0A9X9FWX1"/>
<dbReference type="OrthoDB" id="7030071at2"/>
<dbReference type="Proteomes" id="UP000316123">
    <property type="component" value="Unassembled WGS sequence"/>
</dbReference>
<sequence length="62" mass="6795">MCRWNEVAAGLLWRAGLPRVGVRSAPDEDECGVSGTPLRLVLGLLRSPTRGKPARHRYSVPL</sequence>
<gene>
    <name evidence="1" type="ORF">FIV41_18370</name>
</gene>
<comment type="caution">
    <text evidence="1">The sequence shown here is derived from an EMBL/GenBank/DDBJ whole genome shotgun (WGS) entry which is preliminary data.</text>
</comment>
<proteinExistence type="predicted"/>
<reference evidence="1 2" key="1">
    <citation type="submission" date="2019-06" db="EMBL/GenBank/DDBJ databases">
        <title>Pseudomonas bimorpha sp. nov. isolated from bovine raw milk and skim milk concentrate.</title>
        <authorList>
            <person name="Hofmann K."/>
            <person name="Huptas C."/>
            <person name="Doll E."/>
            <person name="Scherer S."/>
            <person name="Wenning M."/>
        </authorList>
    </citation>
    <scope>NUCLEOTIDE SEQUENCE [LARGE SCALE GENOMIC DNA]</scope>
    <source>
        <strain evidence="1 2">DSM 13124</strain>
    </source>
</reference>